<organism evidence="8 9">
    <name type="scientific">Cirrhinus mrigala</name>
    <name type="common">Mrigala</name>
    <dbReference type="NCBI Taxonomy" id="683832"/>
    <lineage>
        <taxon>Eukaryota</taxon>
        <taxon>Metazoa</taxon>
        <taxon>Chordata</taxon>
        <taxon>Craniata</taxon>
        <taxon>Vertebrata</taxon>
        <taxon>Euteleostomi</taxon>
        <taxon>Actinopterygii</taxon>
        <taxon>Neopterygii</taxon>
        <taxon>Teleostei</taxon>
        <taxon>Ostariophysi</taxon>
        <taxon>Cypriniformes</taxon>
        <taxon>Cyprinidae</taxon>
        <taxon>Labeoninae</taxon>
        <taxon>Labeonini</taxon>
        <taxon>Cirrhinus</taxon>
    </lineage>
</organism>
<comment type="similarity">
    <text evidence="2">Belongs to the SLC29A/ENT transporter (TC 2.A.57) family.</text>
</comment>
<keyword evidence="5 7" id="KW-1133">Transmembrane helix</keyword>
<dbReference type="EMBL" id="JAMKFB020000001">
    <property type="protein sequence ID" value="KAL0204199.1"/>
    <property type="molecule type" value="Genomic_DNA"/>
</dbReference>
<keyword evidence="6 7" id="KW-0472">Membrane</keyword>
<accession>A0ABD0S071</accession>
<keyword evidence="9" id="KW-1185">Reference proteome</keyword>
<dbReference type="GO" id="GO:0016020">
    <property type="term" value="C:membrane"/>
    <property type="evidence" value="ECO:0007669"/>
    <property type="project" value="UniProtKB-SubCell"/>
</dbReference>
<sequence>TAGVIVSLSRIFTKLLVEDEKNNTIIFFLFSVSIETLCFLLHVVVRRTHFVRYHTDRARHSWLKGQINNVTTKKHSGYQIHYDSSAEEE</sequence>
<evidence type="ECO:0000256" key="1">
    <source>
        <dbReference type="ARBA" id="ARBA00004141"/>
    </source>
</evidence>
<evidence type="ECO:0000313" key="9">
    <source>
        <dbReference type="Proteomes" id="UP001529510"/>
    </source>
</evidence>
<dbReference type="PANTHER" id="PTHR10332">
    <property type="entry name" value="EQUILIBRATIVE NUCLEOSIDE TRANSPORTER"/>
    <property type="match status" value="1"/>
</dbReference>
<comment type="subcellular location">
    <subcellularLocation>
        <location evidence="1">Membrane</location>
        <topology evidence="1">Multi-pass membrane protein</topology>
    </subcellularLocation>
</comment>
<evidence type="ECO:0000313" key="8">
    <source>
        <dbReference type="EMBL" id="KAL0204199.1"/>
    </source>
</evidence>
<gene>
    <name evidence="8" type="ORF">M9458_002217</name>
</gene>
<feature type="non-terminal residue" evidence="8">
    <location>
        <position position="89"/>
    </location>
</feature>
<dbReference type="InterPro" id="IPR002259">
    <property type="entry name" value="Eqnu_transpt"/>
</dbReference>
<evidence type="ECO:0000256" key="6">
    <source>
        <dbReference type="ARBA" id="ARBA00023136"/>
    </source>
</evidence>
<evidence type="ECO:0000256" key="4">
    <source>
        <dbReference type="ARBA" id="ARBA00022692"/>
    </source>
</evidence>
<dbReference type="GO" id="GO:0022857">
    <property type="term" value="F:transmembrane transporter activity"/>
    <property type="evidence" value="ECO:0007669"/>
    <property type="project" value="UniProtKB-ARBA"/>
</dbReference>
<dbReference type="AlphaFoldDB" id="A0ABD0S071"/>
<dbReference type="GO" id="GO:0015858">
    <property type="term" value="P:nucleoside transport"/>
    <property type="evidence" value="ECO:0007669"/>
    <property type="project" value="UniProtKB-ARBA"/>
</dbReference>
<feature type="non-terminal residue" evidence="8">
    <location>
        <position position="1"/>
    </location>
</feature>
<dbReference type="Pfam" id="PF01733">
    <property type="entry name" value="Nucleoside_tran"/>
    <property type="match status" value="1"/>
</dbReference>
<dbReference type="Proteomes" id="UP001529510">
    <property type="component" value="Unassembled WGS sequence"/>
</dbReference>
<evidence type="ECO:0000256" key="2">
    <source>
        <dbReference type="ARBA" id="ARBA00007965"/>
    </source>
</evidence>
<proteinExistence type="inferred from homology"/>
<feature type="transmembrane region" description="Helical" evidence="7">
    <location>
        <begin position="25"/>
        <end position="45"/>
    </location>
</feature>
<comment type="caution">
    <text evidence="8">The sequence shown here is derived from an EMBL/GenBank/DDBJ whole genome shotgun (WGS) entry which is preliminary data.</text>
</comment>
<evidence type="ECO:0000256" key="7">
    <source>
        <dbReference type="SAM" id="Phobius"/>
    </source>
</evidence>
<evidence type="ECO:0000256" key="3">
    <source>
        <dbReference type="ARBA" id="ARBA00022448"/>
    </source>
</evidence>
<name>A0ABD0S071_CIRMR</name>
<evidence type="ECO:0000256" key="5">
    <source>
        <dbReference type="ARBA" id="ARBA00022989"/>
    </source>
</evidence>
<keyword evidence="4 7" id="KW-0812">Transmembrane</keyword>
<dbReference type="PANTHER" id="PTHR10332:SF10">
    <property type="entry name" value="EQUILIBRATIVE NUCLEOSIDE TRANSPORTER 4"/>
    <property type="match status" value="1"/>
</dbReference>
<protein>
    <submittedName>
        <fullName evidence="8">Uncharacterized protein</fullName>
    </submittedName>
</protein>
<keyword evidence="3" id="KW-0813">Transport</keyword>
<reference evidence="8 9" key="1">
    <citation type="submission" date="2024-05" db="EMBL/GenBank/DDBJ databases">
        <title>Genome sequencing and assembly of Indian major carp, Cirrhinus mrigala (Hamilton, 1822).</title>
        <authorList>
            <person name="Mohindra V."/>
            <person name="Chowdhury L.M."/>
            <person name="Lal K."/>
            <person name="Jena J.K."/>
        </authorList>
    </citation>
    <scope>NUCLEOTIDE SEQUENCE [LARGE SCALE GENOMIC DNA]</scope>
    <source>
        <strain evidence="8">CM1030</strain>
        <tissue evidence="8">Blood</tissue>
    </source>
</reference>